<feature type="modified residue" description="4-aspartylphosphate" evidence="8">
    <location>
        <position position="55"/>
    </location>
</feature>
<dbReference type="SMART" id="SM00448">
    <property type="entry name" value="REC"/>
    <property type="match status" value="1"/>
</dbReference>
<dbReference type="Gene3D" id="3.40.50.2300">
    <property type="match status" value="1"/>
</dbReference>
<feature type="region of interest" description="Disordered" evidence="9">
    <location>
        <begin position="528"/>
        <end position="549"/>
    </location>
</feature>
<keyword evidence="5" id="KW-0805">Transcription regulation</keyword>
<evidence type="ECO:0000256" key="5">
    <source>
        <dbReference type="ARBA" id="ARBA00023015"/>
    </source>
</evidence>
<keyword evidence="4" id="KW-0902">Two-component regulatory system</keyword>
<dbReference type="Pfam" id="PF00072">
    <property type="entry name" value="Response_reg"/>
    <property type="match status" value="1"/>
</dbReference>
<organism evidence="12 13">
    <name type="scientific">Cohnella yongneupensis</name>
    <dbReference type="NCBI Taxonomy" id="425006"/>
    <lineage>
        <taxon>Bacteria</taxon>
        <taxon>Bacillati</taxon>
        <taxon>Bacillota</taxon>
        <taxon>Bacilli</taxon>
        <taxon>Bacillales</taxon>
        <taxon>Paenibacillaceae</taxon>
        <taxon>Cohnella</taxon>
    </lineage>
</organism>
<evidence type="ECO:0000256" key="6">
    <source>
        <dbReference type="ARBA" id="ARBA00023125"/>
    </source>
</evidence>
<dbReference type="Gene3D" id="1.10.10.60">
    <property type="entry name" value="Homeodomain-like"/>
    <property type="match status" value="2"/>
</dbReference>
<dbReference type="InterPro" id="IPR009057">
    <property type="entry name" value="Homeodomain-like_sf"/>
</dbReference>
<comment type="caution">
    <text evidence="12">The sequence shown here is derived from an EMBL/GenBank/DDBJ whole genome shotgun (WGS) entry which is preliminary data.</text>
</comment>
<feature type="domain" description="HTH araC/xylS-type" evidence="10">
    <location>
        <begin position="429"/>
        <end position="528"/>
    </location>
</feature>
<evidence type="ECO:0000256" key="1">
    <source>
        <dbReference type="ARBA" id="ARBA00004496"/>
    </source>
</evidence>
<dbReference type="InterPro" id="IPR011006">
    <property type="entry name" value="CheY-like_superfamily"/>
</dbReference>
<evidence type="ECO:0000313" key="13">
    <source>
        <dbReference type="Proteomes" id="UP001596108"/>
    </source>
</evidence>
<gene>
    <name evidence="12" type="ORF">ACFPQ4_10105</name>
</gene>
<proteinExistence type="predicted"/>
<dbReference type="SUPFAM" id="SSF46689">
    <property type="entry name" value="Homeodomain-like"/>
    <property type="match status" value="2"/>
</dbReference>
<dbReference type="PANTHER" id="PTHR42713:SF3">
    <property type="entry name" value="TRANSCRIPTIONAL REGULATORY PROTEIN HPTR"/>
    <property type="match status" value="1"/>
</dbReference>
<dbReference type="PROSITE" id="PS01124">
    <property type="entry name" value="HTH_ARAC_FAMILY_2"/>
    <property type="match status" value="1"/>
</dbReference>
<sequence>MKKVMLVDDEIVIRENIRDCVDWEREGFVYCGDASDGELALPMIESLMPDILITDIKMPFLNGLELSAIVRKRMPDTKIIILSGHDEFEYARSALRIGIEEYCLKPISATDLVGVLRSVSLQIDKERSEKERLESLRLSETGSQSQSREKLLADICTGMITTAEALDTASALSINLMARYYAVVITDIRCSVSQSASLDYGIVEHAEERLRQKLSLGAETLEFRRSRTERVWILKHDSLQKLDAALDYVQNELKTNIEATAGCCLSLGIGNIHERLQHVHSSYLEADEDKHWRRLLQSAQNRWSLRTGDGAPDPSVYLDRQRYVEFLKIGSPADIGAVAKSLSEGLRKVDWRSDLYGFYMLNDLTLEVFQTAKSMYRNLDGAEASLQRFQQMIGDIASWEDASRYLAKLAEQFWQWRNGAADRYADMLEQAKTYILRNFGQDRLSLQDVADHVCVSASHLSKVFSQETGQTFIEFLTHARIRRAMELLQTTSDKSYEIAHQVGYSDAHYFSNLFKKVTGMTTKDFRKQGRTDAASADWEGATNEAGGMA</sequence>
<evidence type="ECO:0000256" key="9">
    <source>
        <dbReference type="SAM" id="MobiDB-lite"/>
    </source>
</evidence>
<dbReference type="SMART" id="SM00342">
    <property type="entry name" value="HTH_ARAC"/>
    <property type="match status" value="1"/>
</dbReference>
<dbReference type="PANTHER" id="PTHR42713">
    <property type="entry name" value="HISTIDINE KINASE-RELATED"/>
    <property type="match status" value="1"/>
</dbReference>
<dbReference type="InterPro" id="IPR041522">
    <property type="entry name" value="CdaR_GGDEF"/>
</dbReference>
<protein>
    <submittedName>
        <fullName evidence="12">Response regulator</fullName>
    </submittedName>
</protein>
<dbReference type="EMBL" id="JBHSNC010000030">
    <property type="protein sequence ID" value="MFC5529796.1"/>
    <property type="molecule type" value="Genomic_DNA"/>
</dbReference>
<dbReference type="Pfam" id="PF17853">
    <property type="entry name" value="GGDEF_2"/>
    <property type="match status" value="1"/>
</dbReference>
<comment type="subcellular location">
    <subcellularLocation>
        <location evidence="1">Cytoplasm</location>
    </subcellularLocation>
</comment>
<evidence type="ECO:0000259" key="11">
    <source>
        <dbReference type="PROSITE" id="PS50110"/>
    </source>
</evidence>
<reference evidence="13" key="1">
    <citation type="journal article" date="2019" name="Int. J. Syst. Evol. Microbiol.">
        <title>The Global Catalogue of Microorganisms (GCM) 10K type strain sequencing project: providing services to taxonomists for standard genome sequencing and annotation.</title>
        <authorList>
            <consortium name="The Broad Institute Genomics Platform"/>
            <consortium name="The Broad Institute Genome Sequencing Center for Infectious Disease"/>
            <person name="Wu L."/>
            <person name="Ma J."/>
        </authorList>
    </citation>
    <scope>NUCLEOTIDE SEQUENCE [LARGE SCALE GENOMIC DNA]</scope>
    <source>
        <strain evidence="13">CGMCC 1.18578</strain>
    </source>
</reference>
<evidence type="ECO:0000256" key="2">
    <source>
        <dbReference type="ARBA" id="ARBA00022490"/>
    </source>
</evidence>
<keyword evidence="6" id="KW-0238">DNA-binding</keyword>
<dbReference type="InterPro" id="IPR001789">
    <property type="entry name" value="Sig_transdc_resp-reg_receiver"/>
</dbReference>
<name>A0ABW0QZ41_9BACL</name>
<dbReference type="RefSeq" id="WP_378111717.1">
    <property type="nucleotide sequence ID" value="NZ_JBHSNC010000030.1"/>
</dbReference>
<dbReference type="CDD" id="cd17536">
    <property type="entry name" value="REC_YesN-like"/>
    <property type="match status" value="1"/>
</dbReference>
<dbReference type="Proteomes" id="UP001596108">
    <property type="component" value="Unassembled WGS sequence"/>
</dbReference>
<dbReference type="SUPFAM" id="SSF52172">
    <property type="entry name" value="CheY-like"/>
    <property type="match status" value="1"/>
</dbReference>
<dbReference type="InterPro" id="IPR051552">
    <property type="entry name" value="HptR"/>
</dbReference>
<evidence type="ECO:0000259" key="10">
    <source>
        <dbReference type="PROSITE" id="PS01124"/>
    </source>
</evidence>
<keyword evidence="7" id="KW-0804">Transcription</keyword>
<keyword evidence="2" id="KW-0963">Cytoplasm</keyword>
<dbReference type="Pfam" id="PF12833">
    <property type="entry name" value="HTH_18"/>
    <property type="match status" value="1"/>
</dbReference>
<evidence type="ECO:0000256" key="4">
    <source>
        <dbReference type="ARBA" id="ARBA00023012"/>
    </source>
</evidence>
<dbReference type="InterPro" id="IPR018060">
    <property type="entry name" value="HTH_AraC"/>
</dbReference>
<keyword evidence="13" id="KW-1185">Reference proteome</keyword>
<evidence type="ECO:0000256" key="7">
    <source>
        <dbReference type="ARBA" id="ARBA00023163"/>
    </source>
</evidence>
<dbReference type="PROSITE" id="PS50110">
    <property type="entry name" value="RESPONSE_REGULATORY"/>
    <property type="match status" value="1"/>
</dbReference>
<evidence type="ECO:0000256" key="8">
    <source>
        <dbReference type="PROSITE-ProRule" id="PRU00169"/>
    </source>
</evidence>
<evidence type="ECO:0000256" key="3">
    <source>
        <dbReference type="ARBA" id="ARBA00022553"/>
    </source>
</evidence>
<keyword evidence="3 8" id="KW-0597">Phosphoprotein</keyword>
<accession>A0ABW0QZ41</accession>
<feature type="domain" description="Response regulatory" evidence="11">
    <location>
        <begin position="3"/>
        <end position="120"/>
    </location>
</feature>
<evidence type="ECO:0000313" key="12">
    <source>
        <dbReference type="EMBL" id="MFC5529796.1"/>
    </source>
</evidence>